<evidence type="ECO:0000256" key="3">
    <source>
        <dbReference type="ARBA" id="ARBA00035643"/>
    </source>
</evidence>
<dbReference type="Proteomes" id="UP001139179">
    <property type="component" value="Unassembled WGS sequence"/>
</dbReference>
<dbReference type="GO" id="GO:0031412">
    <property type="term" value="P:gas vesicle organization"/>
    <property type="evidence" value="ECO:0007669"/>
    <property type="project" value="InterPro"/>
</dbReference>
<dbReference type="Pfam" id="PF06386">
    <property type="entry name" value="GvpL_GvpF"/>
    <property type="match status" value="1"/>
</dbReference>
<evidence type="ECO:0000256" key="1">
    <source>
        <dbReference type="ARBA" id="ARBA00022987"/>
    </source>
</evidence>
<dbReference type="AlphaFoldDB" id="A0A9X2DSF6"/>
<comment type="caution">
    <text evidence="4">The sequence shown here is derived from an EMBL/GenBank/DDBJ whole genome shotgun (WGS) entry which is preliminary data.</text>
</comment>
<dbReference type="GO" id="GO:0031411">
    <property type="term" value="C:gas vesicle"/>
    <property type="evidence" value="ECO:0007669"/>
    <property type="project" value="UniProtKB-SubCell"/>
</dbReference>
<keyword evidence="1" id="KW-0304">Gas vesicle</keyword>
<protein>
    <submittedName>
        <fullName evidence="4">GvpL/GvpF family gas vesicle protein</fullName>
    </submittedName>
</protein>
<keyword evidence="5" id="KW-1185">Reference proteome</keyword>
<evidence type="ECO:0000256" key="2">
    <source>
        <dbReference type="ARBA" id="ARBA00035108"/>
    </source>
</evidence>
<reference evidence="4" key="1">
    <citation type="submission" date="2022-05" db="EMBL/GenBank/DDBJ databases">
        <title>Comparative Genomics of Spacecraft Associated Microbes.</title>
        <authorList>
            <person name="Tran M.T."/>
            <person name="Wright A."/>
            <person name="Seuylemezian A."/>
            <person name="Eisen J."/>
            <person name="Coil D."/>
        </authorList>
    </citation>
    <scope>NUCLEOTIDE SEQUENCE</scope>
    <source>
        <strain evidence="4">214.1.1</strain>
    </source>
</reference>
<dbReference type="EMBL" id="JAMBOL010000028">
    <property type="protein sequence ID" value="MCM3716099.1"/>
    <property type="molecule type" value="Genomic_DNA"/>
</dbReference>
<dbReference type="PANTHER" id="PTHR36852:SF1">
    <property type="entry name" value="PROTEIN GVPL 2"/>
    <property type="match status" value="1"/>
</dbReference>
<dbReference type="RefSeq" id="WP_251224777.1">
    <property type="nucleotide sequence ID" value="NZ_JAMBOL010000028.1"/>
</dbReference>
<accession>A0A9X2DSF6</accession>
<evidence type="ECO:0000313" key="4">
    <source>
        <dbReference type="EMBL" id="MCM3716099.1"/>
    </source>
</evidence>
<proteinExistence type="inferred from homology"/>
<evidence type="ECO:0000313" key="5">
    <source>
        <dbReference type="Proteomes" id="UP001139179"/>
    </source>
</evidence>
<organism evidence="4 5">
    <name type="scientific">Halalkalibacter oceani</name>
    <dbReference type="NCBI Taxonomy" id="1653776"/>
    <lineage>
        <taxon>Bacteria</taxon>
        <taxon>Bacillati</taxon>
        <taxon>Bacillota</taxon>
        <taxon>Bacilli</taxon>
        <taxon>Bacillales</taxon>
        <taxon>Bacillaceae</taxon>
        <taxon>Halalkalibacter</taxon>
    </lineage>
</organism>
<comment type="subcellular location">
    <subcellularLocation>
        <location evidence="2">Gas vesicle</location>
    </subcellularLocation>
</comment>
<dbReference type="PANTHER" id="PTHR36852">
    <property type="entry name" value="PROTEIN GVPL 2"/>
    <property type="match status" value="1"/>
</dbReference>
<name>A0A9X2DSF6_9BACI</name>
<dbReference type="InterPro" id="IPR009430">
    <property type="entry name" value="GvpL/GvpF"/>
</dbReference>
<sequence>MGADGTAKEKGVGKMEQLIYLYGVIPTSELSSESLPAMKGFDPEEELYLINIGQHSAVVCRLDGREYSEEKIKERVDEDMEWLQEKAFHHHETVMQLAKSYTTIPLKFCTLYKSEESVMKTIEDHEMKLAETFNSIKGNEEWNVKIYCDDQQLNEEVAKNNPAVEAKKEEIKKLPRGKQFFENKKLDKIIAEEAEAEKKRIGEEVHNHLLGYVSQGTVKRNWNKDVTGKKENMTWNGVYLIPKEDVETFLEQIQDYEKKMGERGWQFVASGPWPAYHFSQFS</sequence>
<gene>
    <name evidence="4" type="ORF">M3202_18820</name>
</gene>
<comment type="similarity">
    <text evidence="3">Belongs to the gas vesicle GvpF/GvpL family.</text>
</comment>